<sequence length="315" mass="36087">MMTYSQFTQYVELHIREYVSEEMVVSSKTWQQKNNGVPIEGLVFKDTGALVDMPVMVYFKDLYEKYCKGDASINSFLQETVSELSNSVSTKFMDSFTDRIFFRMVNAEKNRNKLSSCPCRQVGDFLIEYRLIAFQNEFGMGSVAINNEIANSIGLNEEQLYQLSMKNTEKVFPVSFQNLTTLTEGIQKNGQIPPGHEIRVDKNDALPVYSLSNKEGLNGASTILYPQVQEDLKKEFPNGYYVLPSSIHEVLIVDQSFVEEPLDLFALKEAVLEVNYQVVEPSEFLSNEVYEVKGPDFQLEKATFLNHKKEKNMER</sequence>
<gene>
    <name evidence="1" type="ORF">ERS852571_02071</name>
</gene>
<evidence type="ECO:0000313" key="2">
    <source>
        <dbReference type="Proteomes" id="UP000095553"/>
    </source>
</evidence>
<dbReference type="RefSeq" id="WP_055073053.1">
    <property type="nucleotide sequence ID" value="NZ_CP193929.1"/>
</dbReference>
<dbReference type="Proteomes" id="UP000095553">
    <property type="component" value="Unassembled WGS sequence"/>
</dbReference>
<dbReference type="EMBL" id="CYXY01000012">
    <property type="protein sequence ID" value="CUN02838.1"/>
    <property type="molecule type" value="Genomic_DNA"/>
</dbReference>
<proteinExistence type="predicted"/>
<accession>A0A173TNP1</accession>
<reference evidence="1 2" key="1">
    <citation type="submission" date="2015-09" db="EMBL/GenBank/DDBJ databases">
        <authorList>
            <consortium name="Pathogen Informatics"/>
        </authorList>
    </citation>
    <scope>NUCLEOTIDE SEQUENCE [LARGE SCALE GENOMIC DNA]</scope>
    <source>
        <strain evidence="1 2">2789STDY5834959</strain>
    </source>
</reference>
<organism evidence="1 2">
    <name type="scientific">Anaerostipes hadrus</name>
    <dbReference type="NCBI Taxonomy" id="649756"/>
    <lineage>
        <taxon>Bacteria</taxon>
        <taxon>Bacillati</taxon>
        <taxon>Bacillota</taxon>
        <taxon>Clostridia</taxon>
        <taxon>Lachnospirales</taxon>
        <taxon>Lachnospiraceae</taxon>
        <taxon>Anaerostipes</taxon>
    </lineage>
</organism>
<name>A0A173TNP1_ANAHA</name>
<dbReference type="InterPro" id="IPR043743">
    <property type="entry name" value="DUF5688"/>
</dbReference>
<dbReference type="AlphaFoldDB" id="A0A173TNP1"/>
<dbReference type="Pfam" id="PF18941">
    <property type="entry name" value="DUF5688"/>
    <property type="match status" value="1"/>
</dbReference>
<protein>
    <submittedName>
        <fullName evidence="1">Uncharacterized protein</fullName>
    </submittedName>
</protein>
<evidence type="ECO:0000313" key="1">
    <source>
        <dbReference type="EMBL" id="CUN02838.1"/>
    </source>
</evidence>